<dbReference type="Pfam" id="PF08530">
    <property type="entry name" value="PepX_C"/>
    <property type="match status" value="1"/>
</dbReference>
<dbReference type="RefSeq" id="WP_326013483.1">
    <property type="nucleotide sequence ID" value="NZ_JAOZYC010000001.1"/>
</dbReference>
<evidence type="ECO:0000313" key="5">
    <source>
        <dbReference type="Proteomes" id="UP001354931"/>
    </source>
</evidence>
<comment type="caution">
    <text evidence="4">The sequence shown here is derived from an EMBL/GenBank/DDBJ whole genome shotgun (WGS) entry which is preliminary data.</text>
</comment>
<dbReference type="InterPro" id="IPR005674">
    <property type="entry name" value="CocE/Ser_esterase"/>
</dbReference>
<sequence>MTSQDTLKAARTPRPLHADGTLWRRPLTVPMRDGARLAADLYTAGSEPEPAPLPVLLERTPYGKREQRGSDQDRHDAPVPRPEDIARHFTDAGYHVVRQDCRGRGESEGTFVKYLGEGPDGADTVEWIRAQPWCDGRVVMTGVSYSAHVQAAAAAEAPAGLAAMFQDSGGFASAYEAGMRMGGAFELKQATWALRHGANSPEAATDPVLAEEMRRLDVAGWFTALPWRPGSSPLRHLPAYEAFLLEQWREDAFGDYYRNPALYGRGSYDRFPDVPSLHMGSWYDPYVRSTIENFTELRARKKAPAYLVMGPWTHGHRCETFSGDVDFGPASTLSGNLAESYLAFRSRWFDQALGREVSPRDTFPAVQYFLMGGGDGRRDAAGRMRHGGEWREDTAWPPSGTRPVSLYLHTDGALSPAPSIASEASVAYDFDPRNPVPTMGGQVTSGEPVMTGGAYDQNAPDARTFGAAEPYLPLDARPDVISVLTPPLDRDVVVAGPVSVKLYVSSSAPDTDFTVKLIDQYPPNPDHPHGFAMNLTDGIFRCRFHRSFERPEPLAPGEVYEIEVTAPDTANRFAAGHRIRLDVSSSNFPRFDVNTNTGEPEAAARRSTIAVNRVHMDAVRPSALRVWVEGEEDVLG</sequence>
<dbReference type="InterPro" id="IPR013736">
    <property type="entry name" value="Xaa-Pro_dipept_C"/>
</dbReference>
<dbReference type="EMBL" id="JAOZYC010000001">
    <property type="protein sequence ID" value="MEB8335930.1"/>
    <property type="molecule type" value="Genomic_DNA"/>
</dbReference>
<feature type="region of interest" description="Disordered" evidence="2">
    <location>
        <begin position="40"/>
        <end position="81"/>
    </location>
</feature>
<evidence type="ECO:0000256" key="2">
    <source>
        <dbReference type="SAM" id="MobiDB-lite"/>
    </source>
</evidence>
<dbReference type="Pfam" id="PF02129">
    <property type="entry name" value="Peptidase_S15"/>
    <property type="match status" value="1"/>
</dbReference>
<dbReference type="InterPro" id="IPR050585">
    <property type="entry name" value="Xaa-Pro_dipeptidyl-ppase/CocE"/>
</dbReference>
<evidence type="ECO:0000313" key="4">
    <source>
        <dbReference type="EMBL" id="MEB8335930.1"/>
    </source>
</evidence>
<name>A0ABU6EW08_9ACTN</name>
<gene>
    <name evidence="4" type="ORF">OKJ99_00130</name>
</gene>
<dbReference type="Gene3D" id="2.60.120.260">
    <property type="entry name" value="Galactose-binding domain-like"/>
    <property type="match status" value="1"/>
</dbReference>
<protein>
    <submittedName>
        <fullName evidence="4">CocE/NonD family hydrolase</fullName>
    </submittedName>
</protein>
<feature type="domain" description="Xaa-Pro dipeptidyl-peptidase C-terminal" evidence="3">
    <location>
        <begin position="346"/>
        <end position="625"/>
    </location>
</feature>
<dbReference type="InterPro" id="IPR029058">
    <property type="entry name" value="AB_hydrolase_fold"/>
</dbReference>
<dbReference type="InterPro" id="IPR008979">
    <property type="entry name" value="Galactose-bd-like_sf"/>
</dbReference>
<accession>A0ABU6EW08</accession>
<dbReference type="Proteomes" id="UP001354931">
    <property type="component" value="Unassembled WGS sequence"/>
</dbReference>
<feature type="compositionally biased region" description="Basic and acidic residues" evidence="2">
    <location>
        <begin position="61"/>
        <end position="81"/>
    </location>
</feature>
<dbReference type="Gene3D" id="1.10.3020.10">
    <property type="entry name" value="alpha-amino acid ester hydrolase ( Helical cap domain)"/>
    <property type="match status" value="1"/>
</dbReference>
<keyword evidence="5" id="KW-1185">Reference proteome</keyword>
<dbReference type="InterPro" id="IPR000383">
    <property type="entry name" value="Xaa-Pro-like_dom"/>
</dbReference>
<dbReference type="SUPFAM" id="SSF49785">
    <property type="entry name" value="Galactose-binding domain-like"/>
    <property type="match status" value="1"/>
</dbReference>
<feature type="region of interest" description="Disordered" evidence="2">
    <location>
        <begin position="1"/>
        <end position="26"/>
    </location>
</feature>
<dbReference type="SUPFAM" id="SSF53474">
    <property type="entry name" value="alpha/beta-Hydrolases"/>
    <property type="match status" value="1"/>
</dbReference>
<organism evidence="4 5">
    <name type="scientific">Streptomyces endophyticus</name>
    <dbReference type="NCBI Taxonomy" id="714166"/>
    <lineage>
        <taxon>Bacteria</taxon>
        <taxon>Bacillati</taxon>
        <taxon>Actinomycetota</taxon>
        <taxon>Actinomycetes</taxon>
        <taxon>Kitasatosporales</taxon>
        <taxon>Streptomycetaceae</taxon>
        <taxon>Streptomyces</taxon>
    </lineage>
</organism>
<evidence type="ECO:0000256" key="1">
    <source>
        <dbReference type="ARBA" id="ARBA00022801"/>
    </source>
</evidence>
<dbReference type="Gene3D" id="3.40.50.1820">
    <property type="entry name" value="alpha/beta hydrolase"/>
    <property type="match status" value="1"/>
</dbReference>
<dbReference type="NCBIfam" id="TIGR00976">
    <property type="entry name" value="CocE_NonD"/>
    <property type="match status" value="1"/>
</dbReference>
<proteinExistence type="predicted"/>
<dbReference type="SMART" id="SM00939">
    <property type="entry name" value="PepX_C"/>
    <property type="match status" value="1"/>
</dbReference>
<dbReference type="GO" id="GO:0016787">
    <property type="term" value="F:hydrolase activity"/>
    <property type="evidence" value="ECO:0007669"/>
    <property type="project" value="UniProtKB-KW"/>
</dbReference>
<keyword evidence="1 4" id="KW-0378">Hydrolase</keyword>
<evidence type="ECO:0000259" key="3">
    <source>
        <dbReference type="SMART" id="SM00939"/>
    </source>
</evidence>
<dbReference type="PANTHER" id="PTHR43056">
    <property type="entry name" value="PEPTIDASE S9 PROLYL OLIGOPEPTIDASE"/>
    <property type="match status" value="1"/>
</dbReference>
<dbReference type="PANTHER" id="PTHR43056:SF10">
    <property type="entry name" value="COCE_NOND FAMILY, PUTATIVE (AFU_ORTHOLOGUE AFUA_7G00600)-RELATED"/>
    <property type="match status" value="1"/>
</dbReference>
<reference evidence="4 5" key="1">
    <citation type="submission" date="2022-10" db="EMBL/GenBank/DDBJ databases">
        <authorList>
            <person name="Xie J."/>
            <person name="Shen N."/>
        </authorList>
    </citation>
    <scope>NUCLEOTIDE SEQUENCE [LARGE SCALE GENOMIC DNA]</scope>
    <source>
        <strain evidence="4 5">YIM65594</strain>
    </source>
</reference>